<protein>
    <recommendedName>
        <fullName evidence="5">EamA domain-containing protein</fullName>
    </recommendedName>
</protein>
<feature type="transmembrane region" description="Helical" evidence="3">
    <location>
        <begin position="344"/>
        <end position="364"/>
    </location>
</feature>
<feature type="transmembrane region" description="Helical" evidence="3">
    <location>
        <begin position="39"/>
        <end position="56"/>
    </location>
</feature>
<comment type="subcellular location">
    <subcellularLocation>
        <location evidence="1">Membrane</location>
        <topology evidence="1">Multi-pass membrane protein</topology>
    </subcellularLocation>
</comment>
<reference evidence="6 7" key="1">
    <citation type="journal article" date="2020" name="Nat. Commun.">
        <title>Genome of Tripterygium wilfordii and identification of cytochrome P450 involved in triptolide biosynthesis.</title>
        <authorList>
            <person name="Tu L."/>
            <person name="Su P."/>
            <person name="Zhang Z."/>
            <person name="Gao L."/>
            <person name="Wang J."/>
            <person name="Hu T."/>
            <person name="Zhou J."/>
            <person name="Zhang Y."/>
            <person name="Zhao Y."/>
            <person name="Liu Y."/>
            <person name="Song Y."/>
            <person name="Tong Y."/>
            <person name="Lu Y."/>
            <person name="Yang J."/>
            <person name="Xu C."/>
            <person name="Jia M."/>
            <person name="Peters R.J."/>
            <person name="Huang L."/>
            <person name="Gao W."/>
        </authorList>
    </citation>
    <scope>NUCLEOTIDE SEQUENCE [LARGE SCALE GENOMIC DNA]</scope>
    <source>
        <strain evidence="7">cv. XIE 37</strain>
        <tissue evidence="6">Leaf</tissue>
    </source>
</reference>
<dbReference type="Pfam" id="PF00892">
    <property type="entry name" value="EamA"/>
    <property type="match status" value="1"/>
</dbReference>
<dbReference type="AlphaFoldDB" id="A0A7J7BWN5"/>
<feature type="chain" id="PRO_5029633851" description="EamA domain-containing protein" evidence="4">
    <location>
        <begin position="24"/>
        <end position="412"/>
    </location>
</feature>
<keyword evidence="4" id="KW-0732">Signal</keyword>
<feature type="transmembrane region" description="Helical" evidence="3">
    <location>
        <begin position="202"/>
        <end position="220"/>
    </location>
</feature>
<dbReference type="PANTHER" id="PTHR23051">
    <property type="entry name" value="SOLUTE CARRIER FAMILY 35, MEMBER F5"/>
    <property type="match status" value="1"/>
</dbReference>
<feature type="signal peptide" evidence="4">
    <location>
        <begin position="1"/>
        <end position="23"/>
    </location>
</feature>
<keyword evidence="3" id="KW-0472">Membrane</keyword>
<feature type="transmembrane region" description="Helical" evidence="3">
    <location>
        <begin position="370"/>
        <end position="389"/>
    </location>
</feature>
<dbReference type="EMBL" id="JAAARO010000023">
    <property type="protein sequence ID" value="KAF5726283.1"/>
    <property type="molecule type" value="Genomic_DNA"/>
</dbReference>
<dbReference type="PANTHER" id="PTHR23051:SF9">
    <property type="entry name" value="EAMA DOMAIN-CONTAINING PROTEIN"/>
    <property type="match status" value="1"/>
</dbReference>
<evidence type="ECO:0000256" key="3">
    <source>
        <dbReference type="SAM" id="Phobius"/>
    </source>
</evidence>
<dbReference type="InParanoid" id="A0A7J7BWN5"/>
<evidence type="ECO:0000256" key="4">
    <source>
        <dbReference type="SAM" id="SignalP"/>
    </source>
</evidence>
<sequence length="412" mass="45566">MGWRYKAGLGLICTVVFIWVASAEVTQRIFEKYKQPFALTYLGVSLMVVYLPIALLKDFICHLLNSKVSNLFMNLYYRDSVMSSSDGLDIPLRINEMHDSPESDLGTVLITDKDLSETEEGWPRITENDNEDHLLLEQSNELNSWEIAKRGLYLAPIWFTTEYLSNSALANTSVASTTVLTSTSGLFTLFFGALLGQDSINISKVVAVFISMAGVAMTTAGKTWAPDQMLSASETRRHSIIGDIFGLLSAISYGLFTVMLKKFAGSEEGKGDNADVQKFFGYIGLFTFIGLWWLIWPLNALGIEPPFTFPQSTSVGEVVLLNGIVGSVLSDYFWALSVVWTTPLVATLGMSLTIPLAMVADIIIHGRHYSAIYILGCVQVFAGFVIANISDKLLIKRRFSSLVCSTSQMYVY</sequence>
<dbReference type="InterPro" id="IPR000620">
    <property type="entry name" value="EamA_dom"/>
</dbReference>
<dbReference type="GO" id="GO:0016020">
    <property type="term" value="C:membrane"/>
    <property type="evidence" value="ECO:0007669"/>
    <property type="project" value="InterPro"/>
</dbReference>
<dbReference type="InterPro" id="IPR037185">
    <property type="entry name" value="EmrE-like"/>
</dbReference>
<feature type="domain" description="EamA" evidence="5">
    <location>
        <begin position="147"/>
        <end position="219"/>
    </location>
</feature>
<keyword evidence="3" id="KW-1133">Transmembrane helix</keyword>
<feature type="transmembrane region" description="Helical" evidence="3">
    <location>
        <begin position="279"/>
        <end position="298"/>
    </location>
</feature>
<keyword evidence="7" id="KW-1185">Reference proteome</keyword>
<keyword evidence="3" id="KW-0812">Transmembrane</keyword>
<accession>A0A7J7BWN5</accession>
<gene>
    <name evidence="6" type="ORF">HS088_TW23G01025</name>
</gene>
<evidence type="ECO:0000256" key="1">
    <source>
        <dbReference type="ARBA" id="ARBA00004141"/>
    </source>
</evidence>
<feature type="transmembrane region" description="Helical" evidence="3">
    <location>
        <begin position="240"/>
        <end position="258"/>
    </location>
</feature>
<feature type="transmembrane region" description="Helical" evidence="3">
    <location>
        <begin position="175"/>
        <end position="195"/>
    </location>
</feature>
<comment type="caution">
    <text evidence="6">The sequence shown here is derived from an EMBL/GenBank/DDBJ whole genome shotgun (WGS) entry which is preliminary data.</text>
</comment>
<evidence type="ECO:0000256" key="2">
    <source>
        <dbReference type="ARBA" id="ARBA00007635"/>
    </source>
</evidence>
<name>A0A7J7BWN5_TRIWF</name>
<organism evidence="6 7">
    <name type="scientific">Tripterygium wilfordii</name>
    <name type="common">Thunder God vine</name>
    <dbReference type="NCBI Taxonomy" id="458696"/>
    <lineage>
        <taxon>Eukaryota</taxon>
        <taxon>Viridiplantae</taxon>
        <taxon>Streptophyta</taxon>
        <taxon>Embryophyta</taxon>
        <taxon>Tracheophyta</taxon>
        <taxon>Spermatophyta</taxon>
        <taxon>Magnoliopsida</taxon>
        <taxon>eudicotyledons</taxon>
        <taxon>Gunneridae</taxon>
        <taxon>Pentapetalae</taxon>
        <taxon>rosids</taxon>
        <taxon>fabids</taxon>
        <taxon>Celastrales</taxon>
        <taxon>Celastraceae</taxon>
        <taxon>Tripterygium</taxon>
    </lineage>
</organism>
<feature type="transmembrane region" description="Helical" evidence="3">
    <location>
        <begin position="318"/>
        <end position="337"/>
    </location>
</feature>
<evidence type="ECO:0000313" key="7">
    <source>
        <dbReference type="Proteomes" id="UP000593562"/>
    </source>
</evidence>
<evidence type="ECO:0000313" key="6">
    <source>
        <dbReference type="EMBL" id="KAF5726283.1"/>
    </source>
</evidence>
<dbReference type="OrthoDB" id="1436450at2759"/>
<dbReference type="SUPFAM" id="SSF103481">
    <property type="entry name" value="Multidrug resistance efflux transporter EmrE"/>
    <property type="match status" value="2"/>
</dbReference>
<dbReference type="Proteomes" id="UP000593562">
    <property type="component" value="Unassembled WGS sequence"/>
</dbReference>
<evidence type="ECO:0000259" key="5">
    <source>
        <dbReference type="Pfam" id="PF00892"/>
    </source>
</evidence>
<proteinExistence type="inferred from homology"/>
<comment type="similarity">
    <text evidence="2">Belongs to the drug/metabolite transporter (DMT) superfamily. Plant drug/metabolite exporter (P-DME) (TC 2.A.7.4) family.</text>
</comment>